<sequence length="265" mass="29994">MKTISLLLVLITIVACKENDKSIKSPVPSTTEQTKVAANYPEALAKVLQAHGGVETWKAQKTLVFNKPTSEVNEVYTIDLQTRKEKVTSGTVVRGFDGENVWVLDPENQFKGDAIFYKNLYFYFYAMPFVLADKGLHYSEVDNLEVEGVSYPGIKITFGDGVGESPKDEYYLYYDDETNQMAWLGYTVTYRTGEKSDKISWIHYNEWTVISGVKLPKSISWHKSEGNKIMEVANTVVFENATLSTNAMDHTYYAKPESAKIAERK</sequence>
<dbReference type="OrthoDB" id="282859at2"/>
<dbReference type="InterPro" id="IPR045444">
    <property type="entry name" value="DUF6503"/>
</dbReference>
<evidence type="ECO:0008006" key="3">
    <source>
        <dbReference type="Google" id="ProtNLM"/>
    </source>
</evidence>
<dbReference type="Pfam" id="PF20113">
    <property type="entry name" value="DUF6503"/>
    <property type="match status" value="1"/>
</dbReference>
<dbReference type="STRING" id="504486.SAMN05660703_2974"/>
<proteinExistence type="predicted"/>
<evidence type="ECO:0000313" key="2">
    <source>
        <dbReference type="Proteomes" id="UP000192360"/>
    </source>
</evidence>
<evidence type="ECO:0000313" key="1">
    <source>
        <dbReference type="EMBL" id="SMC84333.1"/>
    </source>
</evidence>
<gene>
    <name evidence="1" type="ORF">SAMN05660703_2974</name>
</gene>
<accession>A0A1W2CGI7</accession>
<reference evidence="2" key="1">
    <citation type="submission" date="2017-04" db="EMBL/GenBank/DDBJ databases">
        <authorList>
            <person name="Varghese N."/>
            <person name="Submissions S."/>
        </authorList>
    </citation>
    <scope>NUCLEOTIDE SEQUENCE [LARGE SCALE GENOMIC DNA]</scope>
    <source>
        <strain evidence="2">DSM 21164</strain>
    </source>
</reference>
<protein>
    <recommendedName>
        <fullName evidence="3">Outer membrane lipoprotein-sorting protein</fullName>
    </recommendedName>
</protein>
<dbReference type="RefSeq" id="WP_084062878.1">
    <property type="nucleotide sequence ID" value="NZ_FWXO01000006.1"/>
</dbReference>
<dbReference type="EMBL" id="FWXO01000006">
    <property type="protein sequence ID" value="SMC84333.1"/>
    <property type="molecule type" value="Genomic_DNA"/>
</dbReference>
<dbReference type="PROSITE" id="PS51257">
    <property type="entry name" value="PROKAR_LIPOPROTEIN"/>
    <property type="match status" value="1"/>
</dbReference>
<dbReference type="AlphaFoldDB" id="A0A1W2CGI7"/>
<keyword evidence="2" id="KW-1185">Reference proteome</keyword>
<dbReference type="Proteomes" id="UP000192360">
    <property type="component" value="Unassembled WGS sequence"/>
</dbReference>
<name>A0A1W2CGI7_9FLAO</name>
<organism evidence="1 2">
    <name type="scientific">Cellulophaga tyrosinoxydans</name>
    <dbReference type="NCBI Taxonomy" id="504486"/>
    <lineage>
        <taxon>Bacteria</taxon>
        <taxon>Pseudomonadati</taxon>
        <taxon>Bacteroidota</taxon>
        <taxon>Flavobacteriia</taxon>
        <taxon>Flavobacteriales</taxon>
        <taxon>Flavobacteriaceae</taxon>
        <taxon>Cellulophaga</taxon>
    </lineage>
</organism>